<name>I3DYL3_BACMT</name>
<feature type="transmembrane region" description="Helical" evidence="1">
    <location>
        <begin position="78"/>
        <end position="97"/>
    </location>
</feature>
<reference evidence="2 3" key="1">
    <citation type="journal article" date="2012" name="Appl. Environ. Microbiol.">
        <title>Genome Sequence of Thermotolerant Bacillus methanolicus: Features and Regulation Related to Methylotrophy and Production of L-Lysine and L-Glutamate from Methanol.</title>
        <authorList>
            <person name="Heggeset T.M."/>
            <person name="Krog A."/>
            <person name="Balzer S."/>
            <person name="Wentzel A."/>
            <person name="Ellingsen T.E."/>
            <person name="Brautaset T."/>
        </authorList>
    </citation>
    <scope>NUCLEOTIDE SEQUENCE [LARGE SCALE GENOMIC DNA]</scope>
    <source>
        <strain evidence="2 3">PB1</strain>
    </source>
</reference>
<evidence type="ECO:0008006" key="4">
    <source>
        <dbReference type="Google" id="ProtNLM"/>
    </source>
</evidence>
<keyword evidence="1" id="KW-0812">Transmembrane</keyword>
<accession>I3DYL3</accession>
<dbReference type="Proteomes" id="UP000010523">
    <property type="component" value="Unassembled WGS sequence"/>
</dbReference>
<comment type="caution">
    <text evidence="2">The sequence shown here is derived from an EMBL/GenBank/DDBJ whole genome shotgun (WGS) entry which is preliminary data.</text>
</comment>
<dbReference type="InterPro" id="IPR007263">
    <property type="entry name" value="DCC1-like"/>
</dbReference>
<keyword evidence="3" id="KW-1185">Reference proteome</keyword>
<dbReference type="AlphaFoldDB" id="I3DYL3"/>
<gene>
    <name evidence="2" type="ORF">PB1_17294</name>
</gene>
<dbReference type="EMBL" id="AFEU01000003">
    <property type="protein sequence ID" value="EIJ79334.1"/>
    <property type="molecule type" value="Genomic_DNA"/>
</dbReference>
<dbReference type="PATRIC" id="fig|997296.3.peg.3642"/>
<sequence>MIILKTIALYDKTCLLCQETKRLFNKLDWLGKVEWIPLQEYEKKQSRFAFRKEDLRKEIHIITPSNKIYKGFYAVRRLLVNFPATFLFGILIHVPFADRIGNPIYKWLAKNRHKFLRKNCDRGSCSI</sequence>
<dbReference type="RefSeq" id="WP_004439087.1">
    <property type="nucleotide sequence ID" value="NZ_AFEU01000003.1"/>
</dbReference>
<evidence type="ECO:0000256" key="1">
    <source>
        <dbReference type="SAM" id="Phobius"/>
    </source>
</evidence>
<evidence type="ECO:0000313" key="3">
    <source>
        <dbReference type="Proteomes" id="UP000010523"/>
    </source>
</evidence>
<protein>
    <recommendedName>
        <fullName evidence="4">DUF393 domain-containing protein</fullName>
    </recommendedName>
</protein>
<dbReference type="STRING" id="997296.PB1_17294"/>
<proteinExistence type="predicted"/>
<keyword evidence="1" id="KW-1133">Transmembrane helix</keyword>
<dbReference type="Pfam" id="PF04134">
    <property type="entry name" value="DCC1-like"/>
    <property type="match status" value="1"/>
</dbReference>
<dbReference type="GO" id="GO:0015035">
    <property type="term" value="F:protein-disulfide reductase activity"/>
    <property type="evidence" value="ECO:0007669"/>
    <property type="project" value="InterPro"/>
</dbReference>
<evidence type="ECO:0000313" key="2">
    <source>
        <dbReference type="EMBL" id="EIJ79334.1"/>
    </source>
</evidence>
<dbReference type="eggNOG" id="COG3011">
    <property type="taxonomic scope" value="Bacteria"/>
</dbReference>
<organism evidence="2 3">
    <name type="scientific">Bacillus methanolicus PB1</name>
    <dbReference type="NCBI Taxonomy" id="997296"/>
    <lineage>
        <taxon>Bacteria</taxon>
        <taxon>Bacillati</taxon>
        <taxon>Bacillota</taxon>
        <taxon>Bacilli</taxon>
        <taxon>Bacillales</taxon>
        <taxon>Bacillaceae</taxon>
        <taxon>Bacillus</taxon>
    </lineage>
</organism>
<keyword evidence="1" id="KW-0472">Membrane</keyword>